<dbReference type="PROSITE" id="PS50089">
    <property type="entry name" value="ZF_RING_2"/>
    <property type="match status" value="1"/>
</dbReference>
<evidence type="ECO:0000313" key="7">
    <source>
        <dbReference type="EMBL" id="KAF2163740.1"/>
    </source>
</evidence>
<reference evidence="7" key="1">
    <citation type="journal article" date="2020" name="Stud. Mycol.">
        <title>101 Dothideomycetes genomes: a test case for predicting lifestyles and emergence of pathogens.</title>
        <authorList>
            <person name="Haridas S."/>
            <person name="Albert R."/>
            <person name="Binder M."/>
            <person name="Bloem J."/>
            <person name="Labutti K."/>
            <person name="Salamov A."/>
            <person name="Andreopoulos B."/>
            <person name="Baker S."/>
            <person name="Barry K."/>
            <person name="Bills G."/>
            <person name="Bluhm B."/>
            <person name="Cannon C."/>
            <person name="Castanera R."/>
            <person name="Culley D."/>
            <person name="Daum C."/>
            <person name="Ezra D."/>
            <person name="Gonzalez J."/>
            <person name="Henrissat B."/>
            <person name="Kuo A."/>
            <person name="Liang C."/>
            <person name="Lipzen A."/>
            <person name="Lutzoni F."/>
            <person name="Magnuson J."/>
            <person name="Mondo S."/>
            <person name="Nolan M."/>
            <person name="Ohm R."/>
            <person name="Pangilinan J."/>
            <person name="Park H.-J."/>
            <person name="Ramirez L."/>
            <person name="Alfaro M."/>
            <person name="Sun H."/>
            <person name="Tritt A."/>
            <person name="Yoshinaga Y."/>
            <person name="Zwiers L.-H."/>
            <person name="Turgeon B."/>
            <person name="Goodwin S."/>
            <person name="Spatafora J."/>
            <person name="Crous P."/>
            <person name="Grigoriev I."/>
        </authorList>
    </citation>
    <scope>NUCLEOTIDE SEQUENCE</scope>
    <source>
        <strain evidence="7">ATCC 36951</strain>
    </source>
</reference>
<evidence type="ECO:0000256" key="1">
    <source>
        <dbReference type="ARBA" id="ARBA00022723"/>
    </source>
</evidence>
<keyword evidence="3" id="KW-0862">Zinc</keyword>
<evidence type="ECO:0000259" key="6">
    <source>
        <dbReference type="PROSITE" id="PS50089"/>
    </source>
</evidence>
<feature type="transmembrane region" description="Helical" evidence="5">
    <location>
        <begin position="191"/>
        <end position="213"/>
    </location>
</feature>
<dbReference type="AlphaFoldDB" id="A0A6A6CBZ9"/>
<keyword evidence="5" id="KW-1133">Transmembrane helix</keyword>
<sequence>MSFTWSDISTLLQEKLALLPQGTTMMLIVHTIGILIAMPYFMDIFVAFFEKTITYILVYRPSSMRKSVEGKASPPNKSIDTVIQTLGGSPPGKCSICFEDYCRPVKIKQCGHIFCDSCIRSTLASISHCPLDARELFPDKAQSVQDQIQLQLQQGEWVHPISVMPFSFLIPGIGTATVSLALLLVEALFKIQGNTICTAIALVVIAPMQRLLLARQMTMLLVSTNALRFKLGQPVRLQGMFEIYWAIQFILTPWVFAAGAQMMLIVACWVPFLGAMKARFGVNPTYMISLAVPLELSLVILRKPIQFKVRAGEPQIVIPEL</sequence>
<keyword evidence="8" id="KW-1185">Reference proteome</keyword>
<dbReference type="GeneID" id="54561153"/>
<dbReference type="GO" id="GO:0061630">
    <property type="term" value="F:ubiquitin protein ligase activity"/>
    <property type="evidence" value="ECO:0007669"/>
    <property type="project" value="TreeGrafter"/>
</dbReference>
<gene>
    <name evidence="7" type="ORF">M409DRAFT_25924</name>
</gene>
<keyword evidence="2 4" id="KW-0863">Zinc-finger</keyword>
<dbReference type="Pfam" id="PF13923">
    <property type="entry name" value="zf-C3HC4_2"/>
    <property type="match status" value="1"/>
</dbReference>
<dbReference type="InterPro" id="IPR001841">
    <property type="entry name" value="Znf_RING"/>
</dbReference>
<keyword evidence="5" id="KW-0472">Membrane</keyword>
<evidence type="ECO:0000256" key="4">
    <source>
        <dbReference type="PROSITE-ProRule" id="PRU00175"/>
    </source>
</evidence>
<feature type="transmembrane region" description="Helical" evidence="5">
    <location>
        <begin position="27"/>
        <end position="49"/>
    </location>
</feature>
<dbReference type="SUPFAM" id="SSF57850">
    <property type="entry name" value="RING/U-box"/>
    <property type="match status" value="1"/>
</dbReference>
<keyword evidence="5" id="KW-0812">Transmembrane</keyword>
<dbReference type="Gene3D" id="3.30.40.10">
    <property type="entry name" value="Zinc/RING finger domain, C3HC4 (zinc finger)"/>
    <property type="match status" value="1"/>
</dbReference>
<organism evidence="7 8">
    <name type="scientific">Zasmidium cellare ATCC 36951</name>
    <dbReference type="NCBI Taxonomy" id="1080233"/>
    <lineage>
        <taxon>Eukaryota</taxon>
        <taxon>Fungi</taxon>
        <taxon>Dikarya</taxon>
        <taxon>Ascomycota</taxon>
        <taxon>Pezizomycotina</taxon>
        <taxon>Dothideomycetes</taxon>
        <taxon>Dothideomycetidae</taxon>
        <taxon>Mycosphaerellales</taxon>
        <taxon>Mycosphaerellaceae</taxon>
        <taxon>Zasmidium</taxon>
    </lineage>
</organism>
<feature type="transmembrane region" description="Helical" evidence="5">
    <location>
        <begin position="243"/>
        <end position="272"/>
    </location>
</feature>
<feature type="domain" description="RING-type" evidence="6">
    <location>
        <begin position="94"/>
        <end position="132"/>
    </location>
</feature>
<feature type="transmembrane region" description="Helical" evidence="5">
    <location>
        <begin position="166"/>
        <end position="185"/>
    </location>
</feature>
<evidence type="ECO:0000313" key="8">
    <source>
        <dbReference type="Proteomes" id="UP000799537"/>
    </source>
</evidence>
<keyword evidence="1" id="KW-0479">Metal-binding</keyword>
<dbReference type="InterPro" id="IPR017907">
    <property type="entry name" value="Znf_RING_CS"/>
</dbReference>
<dbReference type="PANTHER" id="PTHR46016:SF1">
    <property type="entry name" value="RING-TYPE DOMAIN-CONTAINING PROTEIN"/>
    <property type="match status" value="1"/>
</dbReference>
<dbReference type="Proteomes" id="UP000799537">
    <property type="component" value="Unassembled WGS sequence"/>
</dbReference>
<evidence type="ECO:0000256" key="3">
    <source>
        <dbReference type="ARBA" id="ARBA00022833"/>
    </source>
</evidence>
<feature type="transmembrane region" description="Helical" evidence="5">
    <location>
        <begin position="284"/>
        <end position="301"/>
    </location>
</feature>
<dbReference type="InterPro" id="IPR013083">
    <property type="entry name" value="Znf_RING/FYVE/PHD"/>
</dbReference>
<dbReference type="OrthoDB" id="3946702at2759"/>
<name>A0A6A6CBZ9_ZASCE</name>
<dbReference type="InterPro" id="IPR051438">
    <property type="entry name" value="RNF_E3_ubiq-protein_ligase"/>
</dbReference>
<evidence type="ECO:0000256" key="5">
    <source>
        <dbReference type="SAM" id="Phobius"/>
    </source>
</evidence>
<dbReference type="RefSeq" id="XP_033664629.1">
    <property type="nucleotide sequence ID" value="XM_033807881.1"/>
</dbReference>
<dbReference type="GO" id="GO:0008270">
    <property type="term" value="F:zinc ion binding"/>
    <property type="evidence" value="ECO:0007669"/>
    <property type="project" value="UniProtKB-KW"/>
</dbReference>
<protein>
    <recommendedName>
        <fullName evidence="6">RING-type domain-containing protein</fullName>
    </recommendedName>
</protein>
<dbReference type="EMBL" id="ML993607">
    <property type="protein sequence ID" value="KAF2163740.1"/>
    <property type="molecule type" value="Genomic_DNA"/>
</dbReference>
<proteinExistence type="predicted"/>
<dbReference type="GO" id="GO:0006511">
    <property type="term" value="P:ubiquitin-dependent protein catabolic process"/>
    <property type="evidence" value="ECO:0007669"/>
    <property type="project" value="TreeGrafter"/>
</dbReference>
<accession>A0A6A6CBZ9</accession>
<evidence type="ECO:0000256" key="2">
    <source>
        <dbReference type="ARBA" id="ARBA00022771"/>
    </source>
</evidence>
<dbReference type="PANTHER" id="PTHR46016">
    <property type="entry name" value="ZINC FINGER, RING/FYVE/PHD-TYPE"/>
    <property type="match status" value="1"/>
</dbReference>
<dbReference type="PROSITE" id="PS00518">
    <property type="entry name" value="ZF_RING_1"/>
    <property type="match status" value="1"/>
</dbReference>
<dbReference type="GO" id="GO:0000209">
    <property type="term" value="P:protein polyubiquitination"/>
    <property type="evidence" value="ECO:0007669"/>
    <property type="project" value="TreeGrafter"/>
</dbReference>
<dbReference type="SMART" id="SM00184">
    <property type="entry name" value="RING"/>
    <property type="match status" value="1"/>
</dbReference>